<keyword evidence="3" id="KW-1185">Reference proteome</keyword>
<dbReference type="VEuPathDB" id="ToxoDB:CSUI_008878"/>
<dbReference type="EMBL" id="MIGC01005108">
    <property type="protein sequence ID" value="PHJ17306.1"/>
    <property type="molecule type" value="Genomic_DNA"/>
</dbReference>
<name>A0A2C6KLP6_9APIC</name>
<dbReference type="AlphaFoldDB" id="A0A2C6KLP6"/>
<organism evidence="2 3">
    <name type="scientific">Cystoisospora suis</name>
    <dbReference type="NCBI Taxonomy" id="483139"/>
    <lineage>
        <taxon>Eukaryota</taxon>
        <taxon>Sar</taxon>
        <taxon>Alveolata</taxon>
        <taxon>Apicomplexa</taxon>
        <taxon>Conoidasida</taxon>
        <taxon>Coccidia</taxon>
        <taxon>Eucoccidiorida</taxon>
        <taxon>Eimeriorina</taxon>
        <taxon>Sarcocystidae</taxon>
        <taxon>Cystoisospora</taxon>
    </lineage>
</organism>
<feature type="compositionally biased region" description="Basic and acidic residues" evidence="1">
    <location>
        <begin position="66"/>
        <end position="77"/>
    </location>
</feature>
<evidence type="ECO:0000256" key="1">
    <source>
        <dbReference type="SAM" id="MobiDB-lite"/>
    </source>
</evidence>
<dbReference type="RefSeq" id="XP_067919031.1">
    <property type="nucleotide sequence ID" value="XM_068068998.1"/>
</dbReference>
<sequence>MRPEVASAPEVLFFPVRLCSWGLGKSLLFPWGLESPFLSPYKATEKMEGILMRPKERPRYSFPPPIKEKKEPSERNC</sequence>
<dbReference type="GeneID" id="94432209"/>
<dbReference type="Proteomes" id="UP000221165">
    <property type="component" value="Unassembled WGS sequence"/>
</dbReference>
<gene>
    <name evidence="2" type="ORF">CSUI_008878</name>
</gene>
<protein>
    <submittedName>
        <fullName evidence="2">Uncharacterized protein</fullName>
    </submittedName>
</protein>
<accession>A0A2C6KLP6</accession>
<feature type="region of interest" description="Disordered" evidence="1">
    <location>
        <begin position="55"/>
        <end position="77"/>
    </location>
</feature>
<comment type="caution">
    <text evidence="2">The sequence shown here is derived from an EMBL/GenBank/DDBJ whole genome shotgun (WGS) entry which is preliminary data.</text>
</comment>
<evidence type="ECO:0000313" key="2">
    <source>
        <dbReference type="EMBL" id="PHJ17306.1"/>
    </source>
</evidence>
<proteinExistence type="predicted"/>
<reference evidence="2 3" key="1">
    <citation type="journal article" date="2017" name="Int. J. Parasitol.">
        <title>The genome of the protozoan parasite Cystoisospora suis and a reverse vaccinology approach to identify vaccine candidates.</title>
        <authorList>
            <person name="Palmieri N."/>
            <person name="Shrestha A."/>
            <person name="Ruttkowski B."/>
            <person name="Beck T."/>
            <person name="Vogl C."/>
            <person name="Tomley F."/>
            <person name="Blake D.P."/>
            <person name="Joachim A."/>
        </authorList>
    </citation>
    <scope>NUCLEOTIDE SEQUENCE [LARGE SCALE GENOMIC DNA]</scope>
    <source>
        <strain evidence="2 3">Wien I</strain>
    </source>
</reference>
<evidence type="ECO:0000313" key="3">
    <source>
        <dbReference type="Proteomes" id="UP000221165"/>
    </source>
</evidence>